<dbReference type="PANTHER" id="PTHR23513:SF19">
    <property type="entry name" value="MAJOR FACILITATOR SUPERFAMILY (MFS) PROFILE DOMAIN-CONTAINING PROTEIN"/>
    <property type="match status" value="1"/>
</dbReference>
<dbReference type="InterPro" id="IPR011701">
    <property type="entry name" value="MFS"/>
</dbReference>
<evidence type="ECO:0000256" key="6">
    <source>
        <dbReference type="SAM" id="Phobius"/>
    </source>
</evidence>
<dbReference type="Proteomes" id="UP000295328">
    <property type="component" value="Unassembled WGS sequence"/>
</dbReference>
<keyword evidence="4 6" id="KW-1133">Transmembrane helix</keyword>
<feature type="non-terminal residue" evidence="7">
    <location>
        <position position="206"/>
    </location>
</feature>
<keyword evidence="8" id="KW-1185">Reference proteome</keyword>
<name>A0A4R6BHF3_9STAP</name>
<evidence type="ECO:0000313" key="7">
    <source>
        <dbReference type="EMBL" id="TDM00997.1"/>
    </source>
</evidence>
<evidence type="ECO:0000256" key="5">
    <source>
        <dbReference type="ARBA" id="ARBA00023136"/>
    </source>
</evidence>
<evidence type="ECO:0000256" key="4">
    <source>
        <dbReference type="ARBA" id="ARBA00022989"/>
    </source>
</evidence>
<dbReference type="PANTHER" id="PTHR23513">
    <property type="entry name" value="INTEGRAL MEMBRANE EFFLUX PROTEIN-RELATED"/>
    <property type="match status" value="1"/>
</dbReference>
<dbReference type="OrthoDB" id="2351575at2"/>
<reference evidence="7 8" key="1">
    <citation type="submission" date="2019-01" db="EMBL/GenBank/DDBJ databases">
        <title>Draft genome sequences of the type strains of six Macrococcus species.</title>
        <authorList>
            <person name="Mazhar S."/>
            <person name="Altermann E."/>
            <person name="Hill C."/>
            <person name="Mcauliffe O."/>
        </authorList>
    </citation>
    <scope>NUCLEOTIDE SEQUENCE [LARGE SCALE GENOMIC DNA]</scope>
    <source>
        <strain evidence="7 8">CCM4809</strain>
    </source>
</reference>
<feature type="transmembrane region" description="Helical" evidence="6">
    <location>
        <begin position="164"/>
        <end position="184"/>
    </location>
</feature>
<sequence>MVFSTNYVIVLIVQLLTNLAFSFYTMGVTYFVYTTTHSVFYSSLITFLSLFSRILSGLSINIVSSLIKIKKLLIFTTFLQIIFTIIIFFLIHFESLILLYVFIALLSYTTGFFNPIKSLLLKKILDKEIMTKGLSIISSLDQTLSLLGWIAGGWLISIVGYKNIIIITIILITISLIVVSNLKIEDYKQILDSRNPFKALNTSMKN</sequence>
<proteinExistence type="predicted"/>
<feature type="transmembrane region" description="Helical" evidence="6">
    <location>
        <begin position="39"/>
        <end position="60"/>
    </location>
</feature>
<dbReference type="Gene3D" id="1.20.1250.20">
    <property type="entry name" value="MFS general substrate transporter like domains"/>
    <property type="match status" value="1"/>
</dbReference>
<dbReference type="EMBL" id="SCWE01000008">
    <property type="protein sequence ID" value="TDM00997.1"/>
    <property type="molecule type" value="Genomic_DNA"/>
</dbReference>
<evidence type="ECO:0000256" key="1">
    <source>
        <dbReference type="ARBA" id="ARBA00004651"/>
    </source>
</evidence>
<feature type="transmembrane region" description="Helical" evidence="6">
    <location>
        <begin position="136"/>
        <end position="158"/>
    </location>
</feature>
<keyword evidence="5 6" id="KW-0472">Membrane</keyword>
<feature type="transmembrane region" description="Helical" evidence="6">
    <location>
        <begin position="97"/>
        <end position="116"/>
    </location>
</feature>
<dbReference type="RefSeq" id="WP_133430724.1">
    <property type="nucleotide sequence ID" value="NZ_SCWE01000008.1"/>
</dbReference>
<dbReference type="GO" id="GO:0005886">
    <property type="term" value="C:plasma membrane"/>
    <property type="evidence" value="ECO:0007669"/>
    <property type="project" value="UniProtKB-SubCell"/>
</dbReference>
<comment type="caution">
    <text evidence="7">The sequence shown here is derived from an EMBL/GenBank/DDBJ whole genome shotgun (WGS) entry which is preliminary data.</text>
</comment>
<evidence type="ECO:0000313" key="8">
    <source>
        <dbReference type="Proteomes" id="UP000295328"/>
    </source>
</evidence>
<gene>
    <name evidence="7" type="ORF">ERX37_10995</name>
</gene>
<feature type="transmembrane region" description="Helical" evidence="6">
    <location>
        <begin position="72"/>
        <end position="91"/>
    </location>
</feature>
<keyword evidence="2" id="KW-1003">Cell membrane</keyword>
<keyword evidence="3 6" id="KW-0812">Transmembrane</keyword>
<dbReference type="GO" id="GO:0022857">
    <property type="term" value="F:transmembrane transporter activity"/>
    <property type="evidence" value="ECO:0007669"/>
    <property type="project" value="InterPro"/>
</dbReference>
<dbReference type="InterPro" id="IPR036259">
    <property type="entry name" value="MFS_trans_sf"/>
</dbReference>
<dbReference type="SUPFAM" id="SSF103473">
    <property type="entry name" value="MFS general substrate transporter"/>
    <property type="match status" value="1"/>
</dbReference>
<accession>A0A4R6BHF3</accession>
<feature type="transmembrane region" description="Helical" evidence="6">
    <location>
        <begin position="7"/>
        <end position="33"/>
    </location>
</feature>
<organism evidence="7 8">
    <name type="scientific">Macrococcus hajekii</name>
    <dbReference type="NCBI Taxonomy" id="198482"/>
    <lineage>
        <taxon>Bacteria</taxon>
        <taxon>Bacillati</taxon>
        <taxon>Bacillota</taxon>
        <taxon>Bacilli</taxon>
        <taxon>Bacillales</taxon>
        <taxon>Staphylococcaceae</taxon>
        <taxon>Macrococcus</taxon>
    </lineage>
</organism>
<evidence type="ECO:0000256" key="3">
    <source>
        <dbReference type="ARBA" id="ARBA00022692"/>
    </source>
</evidence>
<evidence type="ECO:0000256" key="2">
    <source>
        <dbReference type="ARBA" id="ARBA00022475"/>
    </source>
</evidence>
<protein>
    <submittedName>
        <fullName evidence="7">MFS transporter</fullName>
    </submittedName>
</protein>
<dbReference type="Pfam" id="PF07690">
    <property type="entry name" value="MFS_1"/>
    <property type="match status" value="1"/>
</dbReference>
<dbReference type="AlphaFoldDB" id="A0A4R6BHF3"/>
<comment type="subcellular location">
    <subcellularLocation>
        <location evidence="1">Cell membrane</location>
        <topology evidence="1">Multi-pass membrane protein</topology>
    </subcellularLocation>
</comment>